<evidence type="ECO:0000313" key="3">
    <source>
        <dbReference type="Proteomes" id="UP000315283"/>
    </source>
</evidence>
<comment type="caution">
    <text evidence="2">The sequence shown here is derived from an EMBL/GenBank/DDBJ whole genome shotgun (WGS) entry which is preliminary data.</text>
</comment>
<dbReference type="Gene3D" id="3.40.50.1820">
    <property type="entry name" value="alpha/beta hydrolase"/>
    <property type="match status" value="1"/>
</dbReference>
<accession>A0A520N5G6</accession>
<reference evidence="2 3" key="1">
    <citation type="submission" date="2019-02" db="EMBL/GenBank/DDBJ databases">
        <title>Prokaryotic population dynamics and viral predation in marine succession experiment using metagenomics: the confinement effect.</title>
        <authorList>
            <person name="Haro-Moreno J.M."/>
            <person name="Rodriguez-Valera F."/>
            <person name="Lopez-Perez M."/>
        </authorList>
    </citation>
    <scope>NUCLEOTIDE SEQUENCE [LARGE SCALE GENOMIC DNA]</scope>
    <source>
        <strain evidence="2">MED-G164</strain>
    </source>
</reference>
<feature type="domain" description="Serine aminopeptidase S33" evidence="1">
    <location>
        <begin position="21"/>
        <end position="279"/>
    </location>
</feature>
<dbReference type="GO" id="GO:0016787">
    <property type="term" value="F:hydrolase activity"/>
    <property type="evidence" value="ECO:0007669"/>
    <property type="project" value="UniProtKB-KW"/>
</dbReference>
<evidence type="ECO:0000259" key="1">
    <source>
        <dbReference type="Pfam" id="PF12146"/>
    </source>
</evidence>
<dbReference type="SUPFAM" id="SSF53474">
    <property type="entry name" value="alpha/beta-Hydrolases"/>
    <property type="match status" value="1"/>
</dbReference>
<name>A0A520N5G6_9GAMM</name>
<dbReference type="PANTHER" id="PTHR11614">
    <property type="entry name" value="PHOSPHOLIPASE-RELATED"/>
    <property type="match status" value="1"/>
</dbReference>
<dbReference type="EMBL" id="SHBJ01000010">
    <property type="protein sequence ID" value="RZO28696.1"/>
    <property type="molecule type" value="Genomic_DNA"/>
</dbReference>
<dbReference type="InterPro" id="IPR022742">
    <property type="entry name" value="Hydrolase_4"/>
</dbReference>
<dbReference type="Proteomes" id="UP000315283">
    <property type="component" value="Unassembled WGS sequence"/>
</dbReference>
<dbReference type="InterPro" id="IPR029058">
    <property type="entry name" value="AB_hydrolase_fold"/>
</dbReference>
<dbReference type="Pfam" id="PF12146">
    <property type="entry name" value="Hydrolase_4"/>
    <property type="match status" value="1"/>
</dbReference>
<protein>
    <submittedName>
        <fullName evidence="2">Alpha/beta fold hydrolase</fullName>
    </submittedName>
</protein>
<gene>
    <name evidence="2" type="ORF">EVA97_02245</name>
</gene>
<organism evidence="2 3">
    <name type="scientific">SAR86 cluster bacterium</name>
    <dbReference type="NCBI Taxonomy" id="2030880"/>
    <lineage>
        <taxon>Bacteria</taxon>
        <taxon>Pseudomonadati</taxon>
        <taxon>Pseudomonadota</taxon>
        <taxon>Gammaproteobacteria</taxon>
        <taxon>SAR86 cluster</taxon>
    </lineage>
</organism>
<evidence type="ECO:0000313" key="2">
    <source>
        <dbReference type="EMBL" id="RZO28696.1"/>
    </source>
</evidence>
<dbReference type="InterPro" id="IPR051044">
    <property type="entry name" value="MAG_DAG_Lipase"/>
</dbReference>
<keyword evidence="2" id="KW-0378">Hydrolase</keyword>
<proteinExistence type="predicted"/>
<sequence>MNLNTSIDNNYIYKYLSNSDSIKGIIHITHGKGEYIKRYSWLIDRLNKDGYHVISIDHRGHGRWIKNGNTKGIFAEKNGWEVITQDLINLINNTNEEYPHLNQYLFAHSMGSWVGLSVVMQDTILKGLIISGSSKFPNFLMNLQKFIIKLSIIFFGKYATNPLMQYLTDYTWNKKFKPNRTTHDWISTDPDNVDDYVGDNLCGFEVTNSMWGDIADGCSKAFDKRNYSNVKSSLPIILISGTNDPVSDFGKGMENLYKMLNQIFTNVQNISMKEEKHEVFSGLRKDEAYNSLKSFLKNIP</sequence>
<dbReference type="AlphaFoldDB" id="A0A520N5G6"/>